<reference evidence="2 3" key="1">
    <citation type="submission" date="2018-08" db="EMBL/GenBank/DDBJ databases">
        <title>Chryseobacterium nematophagum: a novel matrix digesting pathogen of nematodes.</title>
        <authorList>
            <person name="Page A."/>
            <person name="Roberts M."/>
            <person name="Felix M.-A."/>
            <person name="Weir W."/>
        </authorList>
    </citation>
    <scope>NUCLEOTIDE SEQUENCE [LARGE SCALE GENOMIC DNA]</scope>
    <source>
        <strain evidence="2 3">JUb275</strain>
    </source>
</reference>
<evidence type="ECO:0000313" key="2">
    <source>
        <dbReference type="EMBL" id="RMZ57910.1"/>
    </source>
</evidence>
<accession>A0A3M7L7J9</accession>
<dbReference type="PANTHER" id="PTHR32305">
    <property type="match status" value="1"/>
</dbReference>
<dbReference type="Proteomes" id="UP000267524">
    <property type="component" value="Unassembled WGS sequence"/>
</dbReference>
<evidence type="ECO:0000256" key="1">
    <source>
        <dbReference type="SAM" id="MobiDB-lite"/>
    </source>
</evidence>
<name>A0A3M7L7J9_9FLAO</name>
<feature type="compositionally biased region" description="Polar residues" evidence="1">
    <location>
        <begin position="345"/>
        <end position="360"/>
    </location>
</feature>
<feature type="region of interest" description="Disordered" evidence="1">
    <location>
        <begin position="345"/>
        <end position="371"/>
    </location>
</feature>
<comment type="caution">
    <text evidence="2">The sequence shown here is derived from an EMBL/GenBank/DDBJ whole genome shotgun (WGS) entry which is preliminary data.</text>
</comment>
<gene>
    <name evidence="2" type="ORF">D1632_16500</name>
</gene>
<evidence type="ECO:0000313" key="3">
    <source>
        <dbReference type="Proteomes" id="UP000267524"/>
    </source>
</evidence>
<organism evidence="2 3">
    <name type="scientific">Chryseobacterium nematophagum</name>
    <dbReference type="NCBI Taxonomy" id="2305228"/>
    <lineage>
        <taxon>Bacteria</taxon>
        <taxon>Pseudomonadati</taxon>
        <taxon>Bacteroidota</taxon>
        <taxon>Flavobacteriia</taxon>
        <taxon>Flavobacteriales</taxon>
        <taxon>Weeksellaceae</taxon>
        <taxon>Chryseobacterium group</taxon>
        <taxon>Chryseobacterium</taxon>
    </lineage>
</organism>
<dbReference type="InterPro" id="IPR050708">
    <property type="entry name" value="T6SS_VgrG/RHS"/>
</dbReference>
<proteinExistence type="predicted"/>
<dbReference type="EMBL" id="QWIV01000015">
    <property type="protein sequence ID" value="RMZ57910.1"/>
    <property type="molecule type" value="Genomic_DNA"/>
</dbReference>
<dbReference type="InterPro" id="IPR022385">
    <property type="entry name" value="Rhs_assc_core"/>
</dbReference>
<sequence>MKNWIEGEADHSAKEYSEIKNFKRKKDAYNNYTDHLGNVRLSYFNNGSGVEVLEENNYYPFGLKHQGYNILSGNPSYQYKYNGKELQETGMYDYGWRQYMPDIGRWMQSDPLIKDLDFTLDPNNIDDEDDEEVAGAIETTLGNGGGIFNPDNLSPYSYGYNNPIKFDDPDGRCPTCIVGALVGGLTDYGMQVAANYLDPTVKNKWTDNISVSSIALSAAEGALTQGGSAIRKAAIKTTVMVVNNTVDVKYSGGKLTGKAETNVRNIAKNTLTDAAVGGIAKKAGGLAKTTKLDKVANKVNLNSNTKAKNFVQKATRLSSRTSSSISKKVDVKGISKQLSNGIKNSTNKAVENSVNATTKNSVDKLKDKTNE</sequence>
<dbReference type="AlphaFoldDB" id="A0A3M7L7J9"/>
<feature type="compositionally biased region" description="Basic and acidic residues" evidence="1">
    <location>
        <begin position="361"/>
        <end position="371"/>
    </location>
</feature>
<dbReference type="Gene3D" id="2.180.10.10">
    <property type="entry name" value="RHS repeat-associated core"/>
    <property type="match status" value="1"/>
</dbReference>
<dbReference type="NCBIfam" id="TIGR03696">
    <property type="entry name" value="Rhs_assc_core"/>
    <property type="match status" value="1"/>
</dbReference>
<dbReference type="PANTHER" id="PTHR32305:SF15">
    <property type="entry name" value="PROTEIN RHSA-RELATED"/>
    <property type="match status" value="1"/>
</dbReference>
<protein>
    <submittedName>
        <fullName evidence="2">RHS repeat-associated core domain-containing protein</fullName>
    </submittedName>
</protein>
<keyword evidence="3" id="KW-1185">Reference proteome</keyword>